<evidence type="ECO:0000256" key="1">
    <source>
        <dbReference type="SAM" id="MobiDB-lite"/>
    </source>
</evidence>
<evidence type="ECO:0000313" key="3">
    <source>
        <dbReference type="Proteomes" id="UP001244297"/>
    </source>
</evidence>
<organism evidence="2 3">
    <name type="scientific">Methylobacterium longum</name>
    <dbReference type="NCBI Taxonomy" id="767694"/>
    <lineage>
        <taxon>Bacteria</taxon>
        <taxon>Pseudomonadati</taxon>
        <taxon>Pseudomonadota</taxon>
        <taxon>Alphaproteobacteria</taxon>
        <taxon>Hyphomicrobiales</taxon>
        <taxon>Methylobacteriaceae</taxon>
        <taxon>Methylobacterium</taxon>
    </lineage>
</organism>
<reference evidence="3" key="1">
    <citation type="journal article" date="2019" name="Int. J. Syst. Evol. Microbiol.">
        <title>The Global Catalogue of Microorganisms (GCM) 10K type strain sequencing project: providing services to taxonomists for standard genome sequencing and annotation.</title>
        <authorList>
            <consortium name="The Broad Institute Genomics Platform"/>
            <consortium name="The Broad Institute Genome Sequencing Center for Infectious Disease"/>
            <person name="Wu L."/>
            <person name="Ma J."/>
        </authorList>
    </citation>
    <scope>NUCLEOTIDE SEQUENCE [LARGE SCALE GENOMIC DNA]</scope>
    <source>
        <strain evidence="3">CECT 7806</strain>
    </source>
</reference>
<comment type="caution">
    <text evidence="2">The sequence shown here is derived from an EMBL/GenBank/DDBJ whole genome shotgun (WGS) entry which is preliminary data.</text>
</comment>
<protein>
    <submittedName>
        <fullName evidence="2">Uncharacterized protein</fullName>
    </submittedName>
</protein>
<evidence type="ECO:0000313" key="2">
    <source>
        <dbReference type="EMBL" id="MDN3570381.1"/>
    </source>
</evidence>
<sequence>MRPTRRTWIAGASGTPALPPAGGSVRVAAVGLKNALDRASAARTWGTGETVRITDAGPDGSAQQIDTAHPTRRGLATFTADSRPPIADPAARMMDPGNPNAAALPPHLCSPGTGASFARQGFAVVGKPGPGR</sequence>
<keyword evidence="3" id="KW-1185">Reference proteome</keyword>
<proteinExistence type="predicted"/>
<dbReference type="RefSeq" id="WP_238287613.1">
    <property type="nucleotide sequence ID" value="NZ_BPQS01000010.1"/>
</dbReference>
<dbReference type="EMBL" id="JAUFPT010000019">
    <property type="protein sequence ID" value="MDN3570381.1"/>
    <property type="molecule type" value="Genomic_DNA"/>
</dbReference>
<dbReference type="Proteomes" id="UP001244297">
    <property type="component" value="Unassembled WGS sequence"/>
</dbReference>
<gene>
    <name evidence="2" type="ORF">QWZ18_07060</name>
</gene>
<name>A0ABT8AKN8_9HYPH</name>
<accession>A0ABT8AKN8</accession>
<feature type="region of interest" description="Disordered" evidence="1">
    <location>
        <begin position="51"/>
        <end position="106"/>
    </location>
</feature>